<gene>
    <name evidence="6" type="ORF">D3872_18420</name>
</gene>
<dbReference type="OrthoDB" id="8954631at2"/>
<evidence type="ECO:0000256" key="4">
    <source>
        <dbReference type="ARBA" id="ARBA00023163"/>
    </source>
</evidence>
<evidence type="ECO:0000256" key="2">
    <source>
        <dbReference type="ARBA" id="ARBA00023015"/>
    </source>
</evidence>
<dbReference type="GO" id="GO:0003700">
    <property type="term" value="F:DNA-binding transcription factor activity"/>
    <property type="evidence" value="ECO:0007669"/>
    <property type="project" value="InterPro"/>
</dbReference>
<dbReference type="PROSITE" id="PS50931">
    <property type="entry name" value="HTH_LYSR"/>
    <property type="match status" value="1"/>
</dbReference>
<evidence type="ECO:0000256" key="1">
    <source>
        <dbReference type="ARBA" id="ARBA00009437"/>
    </source>
</evidence>
<dbReference type="RefSeq" id="WP_119812180.1">
    <property type="nucleotide sequence ID" value="NZ_QYUP01000143.1"/>
</dbReference>
<keyword evidence="7" id="KW-1185">Reference proteome</keyword>
<organism evidence="6 7">
    <name type="scientific">Massilia cavernae</name>
    <dbReference type="NCBI Taxonomy" id="2320864"/>
    <lineage>
        <taxon>Bacteria</taxon>
        <taxon>Pseudomonadati</taxon>
        <taxon>Pseudomonadota</taxon>
        <taxon>Betaproteobacteria</taxon>
        <taxon>Burkholderiales</taxon>
        <taxon>Oxalobacteraceae</taxon>
        <taxon>Telluria group</taxon>
        <taxon>Massilia</taxon>
    </lineage>
</organism>
<dbReference type="InterPro" id="IPR036388">
    <property type="entry name" value="WH-like_DNA-bd_sf"/>
</dbReference>
<proteinExistence type="inferred from homology"/>
<evidence type="ECO:0000313" key="7">
    <source>
        <dbReference type="Proteomes" id="UP000284006"/>
    </source>
</evidence>
<dbReference type="GO" id="GO:0006351">
    <property type="term" value="P:DNA-templated transcription"/>
    <property type="evidence" value="ECO:0007669"/>
    <property type="project" value="TreeGrafter"/>
</dbReference>
<dbReference type="InterPro" id="IPR058163">
    <property type="entry name" value="LysR-type_TF_proteobact-type"/>
</dbReference>
<dbReference type="Gene3D" id="3.40.190.290">
    <property type="match status" value="1"/>
</dbReference>
<dbReference type="InterPro" id="IPR005119">
    <property type="entry name" value="LysR_subst-bd"/>
</dbReference>
<sequence length="304" mass="34004">MRESGDLRFLLILREHASLLAAARTLGLTPSAVSQRLQHIERGLDVHLVDRSSRKLRFTEEGELLCQQGLGVIEQFDTLLEEVRSRRGGMIGTLKINAPLGFGRRYIAAAAAEYQQLHPEVDVVLALSDQPLTEIGERFDVGIHIGELALSNLIGYTIAPNARFVCAAPALLRQYGVPETPEQLAQLPCIALRENNEDGTLWHFKKGRTTRSVRVQPKLICNDGDVVHQWAREGRGIIVRSEWDVAADIASGDLVRLLPAFKLSDAHVIALTHARKGLPVRTRSFMKFLQERFQPLPPWRQPPQ</sequence>
<dbReference type="SUPFAM" id="SSF53850">
    <property type="entry name" value="Periplasmic binding protein-like II"/>
    <property type="match status" value="1"/>
</dbReference>
<dbReference type="PANTHER" id="PTHR30537:SF5">
    <property type="entry name" value="HTH-TYPE TRANSCRIPTIONAL ACTIVATOR TTDR-RELATED"/>
    <property type="match status" value="1"/>
</dbReference>
<dbReference type="InterPro" id="IPR036390">
    <property type="entry name" value="WH_DNA-bd_sf"/>
</dbReference>
<evidence type="ECO:0000256" key="3">
    <source>
        <dbReference type="ARBA" id="ARBA00023125"/>
    </source>
</evidence>
<protein>
    <submittedName>
        <fullName evidence="6">LysR family transcriptional regulator</fullName>
    </submittedName>
</protein>
<keyword evidence="3" id="KW-0238">DNA-binding</keyword>
<dbReference type="EMBL" id="QYUP01000143">
    <property type="protein sequence ID" value="RJG11673.1"/>
    <property type="molecule type" value="Genomic_DNA"/>
</dbReference>
<dbReference type="Proteomes" id="UP000284006">
    <property type="component" value="Unassembled WGS sequence"/>
</dbReference>
<name>A0A418XGS9_9BURK</name>
<accession>A0A418XGS9</accession>
<dbReference type="Pfam" id="PF00126">
    <property type="entry name" value="HTH_1"/>
    <property type="match status" value="1"/>
</dbReference>
<evidence type="ECO:0000259" key="5">
    <source>
        <dbReference type="PROSITE" id="PS50931"/>
    </source>
</evidence>
<dbReference type="GO" id="GO:0043565">
    <property type="term" value="F:sequence-specific DNA binding"/>
    <property type="evidence" value="ECO:0007669"/>
    <property type="project" value="TreeGrafter"/>
</dbReference>
<comment type="caution">
    <text evidence="6">The sequence shown here is derived from an EMBL/GenBank/DDBJ whole genome shotgun (WGS) entry which is preliminary data.</text>
</comment>
<keyword evidence="4" id="KW-0804">Transcription</keyword>
<reference evidence="6 7" key="1">
    <citation type="submission" date="2018-09" db="EMBL/GenBank/DDBJ databases">
        <authorList>
            <person name="Zhu H."/>
        </authorList>
    </citation>
    <scope>NUCLEOTIDE SEQUENCE [LARGE SCALE GENOMIC DNA]</scope>
    <source>
        <strain evidence="6 7">K1S02-61</strain>
    </source>
</reference>
<dbReference type="Gene3D" id="1.10.10.10">
    <property type="entry name" value="Winged helix-like DNA-binding domain superfamily/Winged helix DNA-binding domain"/>
    <property type="match status" value="1"/>
</dbReference>
<dbReference type="PANTHER" id="PTHR30537">
    <property type="entry name" value="HTH-TYPE TRANSCRIPTIONAL REGULATOR"/>
    <property type="match status" value="1"/>
</dbReference>
<dbReference type="SUPFAM" id="SSF46785">
    <property type="entry name" value="Winged helix' DNA-binding domain"/>
    <property type="match status" value="1"/>
</dbReference>
<evidence type="ECO:0000313" key="6">
    <source>
        <dbReference type="EMBL" id="RJG11673.1"/>
    </source>
</evidence>
<dbReference type="InterPro" id="IPR000847">
    <property type="entry name" value="LysR_HTH_N"/>
</dbReference>
<feature type="domain" description="HTH lysR-type" evidence="5">
    <location>
        <begin position="1"/>
        <end position="59"/>
    </location>
</feature>
<comment type="similarity">
    <text evidence="1">Belongs to the LysR transcriptional regulatory family.</text>
</comment>
<dbReference type="AlphaFoldDB" id="A0A418XGS9"/>
<keyword evidence="2" id="KW-0805">Transcription regulation</keyword>
<dbReference type="Pfam" id="PF03466">
    <property type="entry name" value="LysR_substrate"/>
    <property type="match status" value="1"/>
</dbReference>